<protein>
    <submittedName>
        <fullName evidence="2">TRAP transporter substrate-binding protein DctP</fullName>
    </submittedName>
</protein>
<dbReference type="AlphaFoldDB" id="A0A2N5X2I1"/>
<dbReference type="CDD" id="cd13671">
    <property type="entry name" value="PBP2_TRAP_SBP_like_3"/>
    <property type="match status" value="1"/>
</dbReference>
<dbReference type="RefSeq" id="WP_076002122.1">
    <property type="nucleotide sequence ID" value="NZ_PKUS01000012.1"/>
</dbReference>
<accession>A0A2N5X2I1</accession>
<dbReference type="PIRSF" id="PIRSF006470">
    <property type="entry name" value="DctB"/>
    <property type="match status" value="1"/>
</dbReference>
<dbReference type="Gene3D" id="3.40.190.170">
    <property type="entry name" value="Bacterial extracellular solute-binding protein, family 7"/>
    <property type="match status" value="1"/>
</dbReference>
<evidence type="ECO:0000313" key="2">
    <source>
        <dbReference type="EMBL" id="PLW68688.1"/>
    </source>
</evidence>
<dbReference type="EMBL" id="PKUS01000012">
    <property type="protein sequence ID" value="PLW68688.1"/>
    <property type="molecule type" value="Genomic_DNA"/>
</dbReference>
<dbReference type="NCBIfam" id="NF037995">
    <property type="entry name" value="TRAP_S1"/>
    <property type="match status" value="1"/>
</dbReference>
<dbReference type="PANTHER" id="PTHR33376">
    <property type="match status" value="1"/>
</dbReference>
<dbReference type="OrthoDB" id="9771186at2"/>
<dbReference type="InterPro" id="IPR038404">
    <property type="entry name" value="TRAP_DctP_sf"/>
</dbReference>
<dbReference type="NCBIfam" id="TIGR00787">
    <property type="entry name" value="dctP"/>
    <property type="match status" value="1"/>
</dbReference>
<organism evidence="2 3">
    <name type="scientific">Pseudohalioglobus lutimaris</name>
    <dbReference type="NCBI Taxonomy" id="1737061"/>
    <lineage>
        <taxon>Bacteria</taxon>
        <taxon>Pseudomonadati</taxon>
        <taxon>Pseudomonadota</taxon>
        <taxon>Gammaproteobacteria</taxon>
        <taxon>Cellvibrionales</taxon>
        <taxon>Halieaceae</taxon>
        <taxon>Pseudohalioglobus</taxon>
    </lineage>
</organism>
<dbReference type="GO" id="GO:0055085">
    <property type="term" value="P:transmembrane transport"/>
    <property type="evidence" value="ECO:0007669"/>
    <property type="project" value="InterPro"/>
</dbReference>
<evidence type="ECO:0000256" key="1">
    <source>
        <dbReference type="ARBA" id="ARBA00022729"/>
    </source>
</evidence>
<sequence length="306" mass="34217">MGEAQQVKRLKLAHSLDTNHPVHQAMEYMAAELDALSQGSMRLEIHPSGQLGGERELIELLQIGSLAMTKVSASPLEGFAPAIKVFSIPYVFRDQDHYWRFLESDRGLELLLSLRSVRLRGLGYYDAGSRSFYMTDKPLHSPTDLQGEKIRVQKSQTSVEMVEALGGAATPIAWGELYTALQQGIVDGAENNPPSFYLSRHYETSKYYTLDEHTQVPDILLVSEHVWQTLQPQQREWLQTAAQASVALQKELWRQATDDALRAVKAAGVTVIVPDKAPFREAVRPMHDSYRGTPAGALLSYIEDLP</sequence>
<reference evidence="2 3" key="1">
    <citation type="submission" date="2018-01" db="EMBL/GenBank/DDBJ databases">
        <title>The draft genome sequence of Halioglobus lutimaris HF004.</title>
        <authorList>
            <person name="Du Z.-J."/>
            <person name="Shi M.-J."/>
        </authorList>
    </citation>
    <scope>NUCLEOTIDE SEQUENCE [LARGE SCALE GENOMIC DNA]</scope>
    <source>
        <strain evidence="2 3">HF004</strain>
    </source>
</reference>
<keyword evidence="1" id="KW-0732">Signal</keyword>
<dbReference type="GO" id="GO:0030288">
    <property type="term" value="C:outer membrane-bounded periplasmic space"/>
    <property type="evidence" value="ECO:0007669"/>
    <property type="project" value="InterPro"/>
</dbReference>
<dbReference type="PANTHER" id="PTHR33376:SF2">
    <property type="entry name" value="DICARBOXYLATE-BINDING PERIPLASMIC PROTEIN"/>
    <property type="match status" value="1"/>
</dbReference>
<proteinExistence type="predicted"/>
<gene>
    <name evidence="2" type="ORF">C0039_11285</name>
</gene>
<keyword evidence="3" id="KW-1185">Reference proteome</keyword>
<name>A0A2N5X2I1_9GAMM</name>
<dbReference type="InterPro" id="IPR004682">
    <property type="entry name" value="TRAP_DctP"/>
</dbReference>
<dbReference type="GO" id="GO:0030246">
    <property type="term" value="F:carbohydrate binding"/>
    <property type="evidence" value="ECO:0007669"/>
    <property type="project" value="TreeGrafter"/>
</dbReference>
<comment type="caution">
    <text evidence="2">The sequence shown here is derived from an EMBL/GenBank/DDBJ whole genome shotgun (WGS) entry which is preliminary data.</text>
</comment>
<dbReference type="InterPro" id="IPR018389">
    <property type="entry name" value="DctP_fam"/>
</dbReference>
<evidence type="ECO:0000313" key="3">
    <source>
        <dbReference type="Proteomes" id="UP000235005"/>
    </source>
</evidence>
<dbReference type="Proteomes" id="UP000235005">
    <property type="component" value="Unassembled WGS sequence"/>
</dbReference>
<dbReference type="Pfam" id="PF03480">
    <property type="entry name" value="DctP"/>
    <property type="match status" value="1"/>
</dbReference>